<name>K5VTL0_PHACS</name>
<evidence type="ECO:0000313" key="1">
    <source>
        <dbReference type="EMBL" id="EKM49894.1"/>
    </source>
</evidence>
<dbReference type="AlphaFoldDB" id="K5VTL0"/>
<keyword evidence="2" id="KW-1185">Reference proteome</keyword>
<evidence type="ECO:0000313" key="2">
    <source>
        <dbReference type="Proteomes" id="UP000008370"/>
    </source>
</evidence>
<dbReference type="HOGENOM" id="CLU_1845797_0_0_1"/>
<dbReference type="GeneID" id="18911619"/>
<dbReference type="KEGG" id="pco:PHACADRAFT_201600"/>
<dbReference type="RefSeq" id="XP_007401943.1">
    <property type="nucleotide sequence ID" value="XM_007401881.1"/>
</dbReference>
<sequence length="139" mass="14765">MVSPAGMSAEFAILEEALATSISIGSFTDTAYYLFSRRTADGGVGHPRVVYASSRVLKAAADHFDAQLSGGFSTDDMIPAATAAYGYESDSDLDEAEVVERDFEEVARGSKGKGKAPDEVEANVDSAALNLREEAMSQW</sequence>
<reference evidence="1 2" key="1">
    <citation type="journal article" date="2012" name="BMC Genomics">
        <title>Comparative genomics of the white-rot fungi, Phanerochaete carnosa and P. chrysosporium, to elucidate the genetic basis of the distinct wood types they colonize.</title>
        <authorList>
            <person name="Suzuki H."/>
            <person name="MacDonald J."/>
            <person name="Syed K."/>
            <person name="Salamov A."/>
            <person name="Hori C."/>
            <person name="Aerts A."/>
            <person name="Henrissat B."/>
            <person name="Wiebenga A."/>
            <person name="vanKuyk P.A."/>
            <person name="Barry K."/>
            <person name="Lindquist E."/>
            <person name="LaButti K."/>
            <person name="Lapidus A."/>
            <person name="Lucas S."/>
            <person name="Coutinho P."/>
            <person name="Gong Y."/>
            <person name="Samejima M."/>
            <person name="Mahadevan R."/>
            <person name="Abou-Zaid M."/>
            <person name="de Vries R.P."/>
            <person name="Igarashi K."/>
            <person name="Yadav J.S."/>
            <person name="Grigoriev I.V."/>
            <person name="Master E.R."/>
        </authorList>
    </citation>
    <scope>NUCLEOTIDE SEQUENCE [LARGE SCALE GENOMIC DNA]</scope>
    <source>
        <strain evidence="1 2">HHB-10118-sp</strain>
    </source>
</reference>
<proteinExistence type="predicted"/>
<dbReference type="InParanoid" id="K5VTL0"/>
<dbReference type="EMBL" id="JH930480">
    <property type="protein sequence ID" value="EKM49894.1"/>
    <property type="molecule type" value="Genomic_DNA"/>
</dbReference>
<protein>
    <submittedName>
        <fullName evidence="1">Uncharacterized protein</fullName>
    </submittedName>
</protein>
<organism evidence="1 2">
    <name type="scientific">Phanerochaete carnosa (strain HHB-10118-sp)</name>
    <name type="common">White-rot fungus</name>
    <name type="synonym">Peniophora carnosa</name>
    <dbReference type="NCBI Taxonomy" id="650164"/>
    <lineage>
        <taxon>Eukaryota</taxon>
        <taxon>Fungi</taxon>
        <taxon>Dikarya</taxon>
        <taxon>Basidiomycota</taxon>
        <taxon>Agaricomycotina</taxon>
        <taxon>Agaricomycetes</taxon>
        <taxon>Polyporales</taxon>
        <taxon>Phanerochaetaceae</taxon>
        <taxon>Phanerochaete</taxon>
    </lineage>
</organism>
<accession>K5VTL0</accession>
<gene>
    <name evidence="1" type="ORF">PHACADRAFT_201600</name>
</gene>
<dbReference type="Proteomes" id="UP000008370">
    <property type="component" value="Unassembled WGS sequence"/>
</dbReference>
<dbReference type="OrthoDB" id="6359816at2759"/>